<dbReference type="RefSeq" id="WP_183567752.1">
    <property type="nucleotide sequence ID" value="NZ_JACHOP010000005.1"/>
</dbReference>
<evidence type="ECO:0000259" key="2">
    <source>
        <dbReference type="Pfam" id="PF07238"/>
    </source>
</evidence>
<dbReference type="Gene3D" id="2.40.10.220">
    <property type="entry name" value="predicted glycosyltransferase like domains"/>
    <property type="match status" value="1"/>
</dbReference>
<dbReference type="AlphaFoldDB" id="A0A840ZIN6"/>
<dbReference type="Pfam" id="PF07238">
    <property type="entry name" value="PilZ"/>
    <property type="match status" value="1"/>
</dbReference>
<gene>
    <name evidence="3" type="ORF">HNR00_001683</name>
</gene>
<organism evidence="3 4">
    <name type="scientific">Methylorubrum rhodinum</name>
    <dbReference type="NCBI Taxonomy" id="29428"/>
    <lineage>
        <taxon>Bacteria</taxon>
        <taxon>Pseudomonadati</taxon>
        <taxon>Pseudomonadota</taxon>
        <taxon>Alphaproteobacteria</taxon>
        <taxon>Hyphomicrobiales</taxon>
        <taxon>Methylobacteriaceae</taxon>
        <taxon>Methylorubrum</taxon>
    </lineage>
</organism>
<feature type="region of interest" description="Disordered" evidence="1">
    <location>
        <begin position="115"/>
        <end position="142"/>
    </location>
</feature>
<dbReference type="InterPro" id="IPR009875">
    <property type="entry name" value="PilZ_domain"/>
</dbReference>
<dbReference type="SUPFAM" id="SSF141371">
    <property type="entry name" value="PilZ domain-like"/>
    <property type="match status" value="1"/>
</dbReference>
<protein>
    <recommendedName>
        <fullName evidence="2">PilZ domain-containing protein</fullName>
    </recommendedName>
</protein>
<reference evidence="3 4" key="1">
    <citation type="submission" date="2020-08" db="EMBL/GenBank/DDBJ databases">
        <title>Genomic Encyclopedia of Type Strains, Phase IV (KMG-IV): sequencing the most valuable type-strain genomes for metagenomic binning, comparative biology and taxonomic classification.</title>
        <authorList>
            <person name="Goeker M."/>
        </authorList>
    </citation>
    <scope>NUCLEOTIDE SEQUENCE [LARGE SCALE GENOMIC DNA]</scope>
    <source>
        <strain evidence="3 4">DSM 2163</strain>
    </source>
</reference>
<evidence type="ECO:0000313" key="4">
    <source>
        <dbReference type="Proteomes" id="UP000583454"/>
    </source>
</evidence>
<name>A0A840ZIN6_9HYPH</name>
<keyword evidence="4" id="KW-1185">Reference proteome</keyword>
<evidence type="ECO:0000313" key="3">
    <source>
        <dbReference type="EMBL" id="MBB5756975.1"/>
    </source>
</evidence>
<evidence type="ECO:0000256" key="1">
    <source>
        <dbReference type="SAM" id="MobiDB-lite"/>
    </source>
</evidence>
<sequence length="142" mass="15326">MPDQRSQDVPPSSALGAASDDDAAPGGVVPRREARMATNWIAMIRLFDGTEIPCNVKDISKSGAKLGVPSSWELPATFMLKIVGRDFVMRVTLAWRRGNYAGVHIDRIAKLPPAAEAPSEPSATATAEYNSIGSRARRAYEE</sequence>
<feature type="region of interest" description="Disordered" evidence="1">
    <location>
        <begin position="1"/>
        <end position="28"/>
    </location>
</feature>
<comment type="caution">
    <text evidence="3">The sequence shown here is derived from an EMBL/GenBank/DDBJ whole genome shotgun (WGS) entry which is preliminary data.</text>
</comment>
<feature type="compositionally biased region" description="Low complexity" evidence="1">
    <location>
        <begin position="115"/>
        <end position="128"/>
    </location>
</feature>
<dbReference type="GO" id="GO:0035438">
    <property type="term" value="F:cyclic-di-GMP binding"/>
    <property type="evidence" value="ECO:0007669"/>
    <property type="project" value="InterPro"/>
</dbReference>
<feature type="domain" description="PilZ" evidence="2">
    <location>
        <begin position="31"/>
        <end position="108"/>
    </location>
</feature>
<dbReference type="EMBL" id="JACHOP010000005">
    <property type="protein sequence ID" value="MBB5756975.1"/>
    <property type="molecule type" value="Genomic_DNA"/>
</dbReference>
<dbReference type="Proteomes" id="UP000583454">
    <property type="component" value="Unassembled WGS sequence"/>
</dbReference>
<proteinExistence type="predicted"/>
<accession>A0A840ZIN6</accession>